<feature type="region of interest" description="Disordered" evidence="1">
    <location>
        <begin position="1"/>
        <end position="57"/>
    </location>
</feature>
<organism evidence="2 3">
    <name type="scientific">Kitasatospora nipponensis</name>
    <dbReference type="NCBI Taxonomy" id="258049"/>
    <lineage>
        <taxon>Bacteria</taxon>
        <taxon>Bacillati</taxon>
        <taxon>Actinomycetota</taxon>
        <taxon>Actinomycetes</taxon>
        <taxon>Kitasatosporales</taxon>
        <taxon>Streptomycetaceae</taxon>
        <taxon>Kitasatospora</taxon>
    </lineage>
</organism>
<name>A0ABP4HK35_9ACTN</name>
<evidence type="ECO:0000313" key="2">
    <source>
        <dbReference type="EMBL" id="GAA1270991.1"/>
    </source>
</evidence>
<proteinExistence type="predicted"/>
<dbReference type="Proteomes" id="UP001500037">
    <property type="component" value="Unassembled WGS sequence"/>
</dbReference>
<reference evidence="3" key="1">
    <citation type="journal article" date="2019" name="Int. J. Syst. Evol. Microbiol.">
        <title>The Global Catalogue of Microorganisms (GCM) 10K type strain sequencing project: providing services to taxonomists for standard genome sequencing and annotation.</title>
        <authorList>
            <consortium name="The Broad Institute Genomics Platform"/>
            <consortium name="The Broad Institute Genome Sequencing Center for Infectious Disease"/>
            <person name="Wu L."/>
            <person name="Ma J."/>
        </authorList>
    </citation>
    <scope>NUCLEOTIDE SEQUENCE [LARGE SCALE GENOMIC DNA]</scope>
    <source>
        <strain evidence="3">JCM 13004</strain>
    </source>
</reference>
<gene>
    <name evidence="2" type="ORF">GCM10009665_69100</name>
</gene>
<accession>A0ABP4HK35</accession>
<evidence type="ECO:0000313" key="3">
    <source>
        <dbReference type="Proteomes" id="UP001500037"/>
    </source>
</evidence>
<keyword evidence="3" id="KW-1185">Reference proteome</keyword>
<sequence length="57" mass="5882">MVVPDMCIPPRVATDPSPPRGAGPVLSTPAAGYPNGRPRRGATDPTGRSGDDQAKIR</sequence>
<protein>
    <submittedName>
        <fullName evidence="2">Uncharacterized protein</fullName>
    </submittedName>
</protein>
<comment type="caution">
    <text evidence="2">The sequence shown here is derived from an EMBL/GenBank/DDBJ whole genome shotgun (WGS) entry which is preliminary data.</text>
</comment>
<dbReference type="EMBL" id="BAAALF010000214">
    <property type="protein sequence ID" value="GAA1270991.1"/>
    <property type="molecule type" value="Genomic_DNA"/>
</dbReference>
<evidence type="ECO:0000256" key="1">
    <source>
        <dbReference type="SAM" id="MobiDB-lite"/>
    </source>
</evidence>